<reference evidence="1 2" key="1">
    <citation type="journal article" date="2024" name="Genome Biol. Evol.">
        <title>Chromosome-level genome assembly of the viviparous eelpout Zoarces viviparus.</title>
        <authorList>
            <person name="Fuhrmann N."/>
            <person name="Brasseur M.V."/>
            <person name="Bakowski C.E."/>
            <person name="Podsiadlowski L."/>
            <person name="Prost S."/>
            <person name="Krehenwinkel H."/>
            <person name="Mayer C."/>
        </authorList>
    </citation>
    <scope>NUCLEOTIDE SEQUENCE [LARGE SCALE GENOMIC DNA]</scope>
    <source>
        <strain evidence="1">NO-MEL_2022_Ind0_liver</strain>
    </source>
</reference>
<sequence length="120" mass="13425">MTDKAVKKSVKDIVSLTENDVRLAEDVITVLKPLKTVRTFMCTVLSIRIHGPACENDDPENYGRLLSDDDSPAVRDVKTAIRNDLEKRYTDPGPQHYLHSSTALDPRFKSLLDLDASLSL</sequence>
<proteinExistence type="predicted"/>
<accession>A0AAW1EC10</accession>
<comment type="caution">
    <text evidence="1">The sequence shown here is derived from an EMBL/GenBank/DDBJ whole genome shotgun (WGS) entry which is preliminary data.</text>
</comment>
<name>A0AAW1EC10_ZOAVI</name>
<keyword evidence="2" id="KW-1185">Reference proteome</keyword>
<evidence type="ECO:0000313" key="1">
    <source>
        <dbReference type="EMBL" id="KAK9519965.1"/>
    </source>
</evidence>
<dbReference type="AlphaFoldDB" id="A0AAW1EC10"/>
<organism evidence="1 2">
    <name type="scientific">Zoarces viviparus</name>
    <name type="common">Viviparous eelpout</name>
    <name type="synonym">Blennius viviparus</name>
    <dbReference type="NCBI Taxonomy" id="48416"/>
    <lineage>
        <taxon>Eukaryota</taxon>
        <taxon>Metazoa</taxon>
        <taxon>Chordata</taxon>
        <taxon>Craniata</taxon>
        <taxon>Vertebrata</taxon>
        <taxon>Euteleostomi</taxon>
        <taxon>Actinopterygii</taxon>
        <taxon>Neopterygii</taxon>
        <taxon>Teleostei</taxon>
        <taxon>Neoteleostei</taxon>
        <taxon>Acanthomorphata</taxon>
        <taxon>Eupercaria</taxon>
        <taxon>Perciformes</taxon>
        <taxon>Cottioidei</taxon>
        <taxon>Zoarcales</taxon>
        <taxon>Zoarcidae</taxon>
        <taxon>Zoarcinae</taxon>
        <taxon>Zoarces</taxon>
    </lineage>
</organism>
<dbReference type="Proteomes" id="UP001488805">
    <property type="component" value="Unassembled WGS sequence"/>
</dbReference>
<gene>
    <name evidence="1" type="ORF">VZT92_022655</name>
</gene>
<evidence type="ECO:0000313" key="2">
    <source>
        <dbReference type="Proteomes" id="UP001488805"/>
    </source>
</evidence>
<protein>
    <submittedName>
        <fullName evidence="1">Uncharacterized protein</fullName>
    </submittedName>
</protein>
<dbReference type="EMBL" id="JBCEZU010000434">
    <property type="protein sequence ID" value="KAK9519965.1"/>
    <property type="molecule type" value="Genomic_DNA"/>
</dbReference>